<accession>A0A1Z4MRT7</accession>
<dbReference type="EMBL" id="AP018248">
    <property type="protein sequence ID" value="BAY96119.1"/>
    <property type="molecule type" value="Genomic_DNA"/>
</dbReference>
<proteinExistence type="predicted"/>
<sequence length="421" mass="47025">MKVRSIKIAIALSLISVGFSQTAHTQTPSANYAQLTQQVASLRPQGAKGLETFLNNHAQELKNPSPQIKEALDKLCQQRDCYASKLYWYTDLEQAKAAAKASNKPILSLRLLGNLDQDLSCANSRFFRVALYPNAEISKFLRDRYILHWQSVRPVPKVTIDFGDGRKLERTITGNSIHYILDSSGEPVDAIPGLYGPQAFLRQLVAGEKAVKEYTNSQGVARAGFLQEYHRQQLASSQRQWGADLAKLGIKNLPRLVEIPANNSETPSAAVAGTIAVSKMRIESPLLRDINIASTNQTALQDITDSATWQRIAQLYKADAKLDNNSVALIRNKRFQANKADNLQRVVGNFETVMALDTIRNEYTLHHQIHQWFMQGNATNNVNKLNEKVYAELFLTPNSDPWLGLMSNDSYSAIDNDGIRK</sequence>
<feature type="signal peptide" evidence="1">
    <location>
        <begin position="1"/>
        <end position="25"/>
    </location>
</feature>
<protein>
    <submittedName>
        <fullName evidence="2">Uncharacterized protein</fullName>
    </submittedName>
</protein>
<dbReference type="AlphaFoldDB" id="A0A1Z4MRT7"/>
<evidence type="ECO:0000313" key="2">
    <source>
        <dbReference type="EMBL" id="BAY96119.1"/>
    </source>
</evidence>
<feature type="chain" id="PRO_5012306299" evidence="1">
    <location>
        <begin position="26"/>
        <end position="421"/>
    </location>
</feature>
<dbReference type="Proteomes" id="UP000218785">
    <property type="component" value="Chromosome"/>
</dbReference>
<organism evidence="2 3">
    <name type="scientific">Tolypothrix tenuis PCC 7101</name>
    <dbReference type="NCBI Taxonomy" id="231146"/>
    <lineage>
        <taxon>Bacteria</taxon>
        <taxon>Bacillati</taxon>
        <taxon>Cyanobacteriota</taxon>
        <taxon>Cyanophyceae</taxon>
        <taxon>Nostocales</taxon>
        <taxon>Tolypothrichaceae</taxon>
        <taxon>Tolypothrix</taxon>
    </lineage>
</organism>
<evidence type="ECO:0000313" key="3">
    <source>
        <dbReference type="Proteomes" id="UP000218785"/>
    </source>
</evidence>
<dbReference type="RefSeq" id="WP_096573370.1">
    <property type="nucleotide sequence ID" value="NZ_CAWNJS010000001.1"/>
</dbReference>
<dbReference type="KEGG" id="ttq:NIES37_00450"/>
<evidence type="ECO:0000256" key="1">
    <source>
        <dbReference type="SAM" id="SignalP"/>
    </source>
</evidence>
<name>A0A1Z4MRT7_9CYAN</name>
<gene>
    <name evidence="2" type="ORF">NIES37_00450</name>
</gene>
<reference evidence="2 3" key="1">
    <citation type="submission" date="2017-06" db="EMBL/GenBank/DDBJ databases">
        <title>Genome sequencing of cyanobaciteial culture collection at National Institute for Environmental Studies (NIES).</title>
        <authorList>
            <person name="Hirose Y."/>
            <person name="Shimura Y."/>
            <person name="Fujisawa T."/>
            <person name="Nakamura Y."/>
            <person name="Kawachi M."/>
        </authorList>
    </citation>
    <scope>NUCLEOTIDE SEQUENCE [LARGE SCALE GENOMIC DNA]</scope>
    <source>
        <strain evidence="2 3">NIES-37</strain>
    </source>
</reference>
<keyword evidence="3" id="KW-1185">Reference proteome</keyword>
<keyword evidence="1" id="KW-0732">Signal</keyword>